<protein>
    <recommendedName>
        <fullName evidence="4">Conjugal transfer protein TraD</fullName>
    </recommendedName>
</protein>
<evidence type="ECO:0000256" key="1">
    <source>
        <dbReference type="SAM" id="MobiDB-lite"/>
    </source>
</evidence>
<gene>
    <name evidence="2" type="ORF">HU137_11300</name>
</gene>
<dbReference type="RefSeq" id="WP_182043958.1">
    <property type="nucleotide sequence ID" value="NZ_JACDZE010000004.1"/>
</dbReference>
<feature type="compositionally biased region" description="Acidic residues" evidence="1">
    <location>
        <begin position="190"/>
        <end position="201"/>
    </location>
</feature>
<proteinExistence type="predicted"/>
<evidence type="ECO:0000313" key="3">
    <source>
        <dbReference type="Proteomes" id="UP000552241"/>
    </source>
</evidence>
<accession>A0A838ZTV0</accession>
<organism evidence="2 3">
    <name type="scientific">Moheibacter lacus</name>
    <dbReference type="NCBI Taxonomy" id="2745851"/>
    <lineage>
        <taxon>Bacteria</taxon>
        <taxon>Pseudomonadati</taxon>
        <taxon>Bacteroidota</taxon>
        <taxon>Flavobacteriia</taxon>
        <taxon>Flavobacteriales</taxon>
        <taxon>Weeksellaceae</taxon>
        <taxon>Moheibacter</taxon>
    </lineage>
</organism>
<keyword evidence="3" id="KW-1185">Reference proteome</keyword>
<dbReference type="Proteomes" id="UP000552241">
    <property type="component" value="Unassembled WGS sequence"/>
</dbReference>
<dbReference type="AlphaFoldDB" id="A0A838ZTV0"/>
<reference evidence="2 3" key="1">
    <citation type="submission" date="2020-07" db="EMBL/GenBank/DDBJ databases">
        <title>Moheibacter lacus sp. nov., a member of the family Flavobacteriaceae isolated from freshwater lake sediment.</title>
        <authorList>
            <person name="Liu Y."/>
        </authorList>
    </citation>
    <scope>NUCLEOTIDE SEQUENCE [LARGE SCALE GENOMIC DNA]</scope>
    <source>
        <strain evidence="2 3">BDHS18</strain>
    </source>
</reference>
<name>A0A838ZTV0_9FLAO</name>
<feature type="region of interest" description="Disordered" evidence="1">
    <location>
        <begin position="177"/>
        <end position="201"/>
    </location>
</feature>
<comment type="caution">
    <text evidence="2">The sequence shown here is derived from an EMBL/GenBank/DDBJ whole genome shotgun (WGS) entry which is preliminary data.</text>
</comment>
<dbReference type="EMBL" id="JACDZE010000004">
    <property type="protein sequence ID" value="MBA5630359.1"/>
    <property type="molecule type" value="Genomic_DNA"/>
</dbReference>
<evidence type="ECO:0008006" key="4">
    <source>
        <dbReference type="Google" id="ProtNLM"/>
    </source>
</evidence>
<sequence length="201" mass="22495">MDLLILFSIWAVIGLMLFERISKRNEDYGPVEKRNAADIMGETKTVIGTLEPNQDIKCPVDIVVTRPINFGSKNNDSLPEGLEEDFIQEPDWEEEEKQMRQVSEAGNTDIGLFTGVSFNELVEAESVLSQDLSTQTQKEATITTLRKVQGTELFDLLENAREGASKKIAKLLAMHLPDETKPGSSSGQVQEEDEFNIEDFV</sequence>
<evidence type="ECO:0000313" key="2">
    <source>
        <dbReference type="EMBL" id="MBA5630359.1"/>
    </source>
</evidence>